<evidence type="ECO:0000313" key="3">
    <source>
        <dbReference type="Proteomes" id="UP001303046"/>
    </source>
</evidence>
<gene>
    <name evidence="2" type="primary">Necator_chrX.g23088</name>
    <name evidence="2" type="ORF">RB195_022925</name>
</gene>
<comment type="caution">
    <text evidence="2">The sequence shown here is derived from an EMBL/GenBank/DDBJ whole genome shotgun (WGS) entry which is preliminary data.</text>
</comment>
<reference evidence="2 3" key="1">
    <citation type="submission" date="2023-08" db="EMBL/GenBank/DDBJ databases">
        <title>A Necator americanus chromosomal reference genome.</title>
        <authorList>
            <person name="Ilik V."/>
            <person name="Petrzelkova K.J."/>
            <person name="Pardy F."/>
            <person name="Fuh T."/>
            <person name="Niatou-Singa F.S."/>
            <person name="Gouil Q."/>
            <person name="Baker L."/>
            <person name="Ritchie M.E."/>
            <person name="Jex A.R."/>
            <person name="Gazzola D."/>
            <person name="Li H."/>
            <person name="Toshio Fujiwara R."/>
            <person name="Zhan B."/>
            <person name="Aroian R.V."/>
            <person name="Pafco B."/>
            <person name="Schwarz E.M."/>
        </authorList>
    </citation>
    <scope>NUCLEOTIDE SEQUENCE [LARGE SCALE GENOMIC DNA]</scope>
    <source>
        <strain evidence="2 3">Aroian</strain>
        <tissue evidence="2">Whole animal</tissue>
    </source>
</reference>
<accession>A0ABR1EHE5</accession>
<sequence length="678" mass="76683">MFTMEEQPSFPKKIRPCCLYKYPEWVQGMAGEGKAPHPLQASHTFPAAVSGLSSTTTSGKPLFPTSVRDKQRASIAAHLQTCVTPMQLDPASLKNARRRGSKAAKTQGWTVATNSLLKQAIANRLKPEIVADKDQLCRRISADSRESIAETMIELKRSGKRATSDLTSRQKTNEDELSNSPFLKSESGKTVLKARVFSDEMEEENIRTYMKFDQFIISGLTQSADNTREIQIPHTRVMFPTSDDENLRQHQNDTMNTSKPKNDLIQHKAQNRQNEAGGSRNDNEMEPTPSLKFVNICNLPEEHLRNISKYAGFTTPDRVPFIKDLSFDVLPTTTSVSQADLFLKSINLDAIAAAHSSTFSLQENVFTNAEDEGMRNFWPSKSPNTELTSHKSVTFSDRVQLHEIESSDFDVNENDTTKNEEDGRGSREVLCCGLKEEFTFDEGKQRCNERQEEDEQLCTREQKIKNLSNHSVQNVLYKTEDFSQSNKDPLNSRLRYSPCAFLEDYSTPRHGTTSLDQCLATSDRVVMYGLHDNQIVGPIKISNTHDPQCLAHFDNISGDKFLEQRHLVEGNQNHYEYVVVKTKALPEFRESIRTGPTFVTQAHGIKENNDQERAKEMRKQFLTCFRKHSRVPVAEEDPLDPIHTIGSLESVSSSDSRESVVSSVSIRKEAATHRNFIY</sequence>
<evidence type="ECO:0000313" key="2">
    <source>
        <dbReference type="EMBL" id="KAK6762013.1"/>
    </source>
</evidence>
<proteinExistence type="predicted"/>
<name>A0ABR1EHE5_NECAM</name>
<feature type="region of interest" description="Disordered" evidence="1">
    <location>
        <begin position="158"/>
        <end position="182"/>
    </location>
</feature>
<protein>
    <submittedName>
        <fullName evidence="2">Uncharacterized protein</fullName>
    </submittedName>
</protein>
<dbReference type="EMBL" id="JAVFWL010000006">
    <property type="protein sequence ID" value="KAK6762013.1"/>
    <property type="molecule type" value="Genomic_DNA"/>
</dbReference>
<organism evidence="2 3">
    <name type="scientific">Necator americanus</name>
    <name type="common">Human hookworm</name>
    <dbReference type="NCBI Taxonomy" id="51031"/>
    <lineage>
        <taxon>Eukaryota</taxon>
        <taxon>Metazoa</taxon>
        <taxon>Ecdysozoa</taxon>
        <taxon>Nematoda</taxon>
        <taxon>Chromadorea</taxon>
        <taxon>Rhabditida</taxon>
        <taxon>Rhabditina</taxon>
        <taxon>Rhabditomorpha</taxon>
        <taxon>Strongyloidea</taxon>
        <taxon>Ancylostomatidae</taxon>
        <taxon>Bunostominae</taxon>
        <taxon>Necator</taxon>
    </lineage>
</organism>
<dbReference type="Proteomes" id="UP001303046">
    <property type="component" value="Unassembled WGS sequence"/>
</dbReference>
<feature type="region of interest" description="Disordered" evidence="1">
    <location>
        <begin position="242"/>
        <end position="263"/>
    </location>
</feature>
<keyword evidence="3" id="KW-1185">Reference proteome</keyword>
<evidence type="ECO:0000256" key="1">
    <source>
        <dbReference type="SAM" id="MobiDB-lite"/>
    </source>
</evidence>